<reference evidence="1 2" key="1">
    <citation type="submission" date="2019-01" db="EMBL/GenBank/DDBJ databases">
        <authorList>
            <person name="Brito A."/>
        </authorList>
    </citation>
    <scope>NUCLEOTIDE SEQUENCE [LARGE SCALE GENOMIC DNA]</scope>
    <source>
        <strain evidence="1">1</strain>
    </source>
</reference>
<proteinExistence type="predicted"/>
<organism evidence="1 2">
    <name type="scientific">Hyella patelloides LEGE 07179</name>
    <dbReference type="NCBI Taxonomy" id="945734"/>
    <lineage>
        <taxon>Bacteria</taxon>
        <taxon>Bacillati</taxon>
        <taxon>Cyanobacteriota</taxon>
        <taxon>Cyanophyceae</taxon>
        <taxon>Pleurocapsales</taxon>
        <taxon>Hyellaceae</taxon>
        <taxon>Hyella</taxon>
    </lineage>
</organism>
<dbReference type="OrthoDB" id="9814760at2"/>
<keyword evidence="2" id="KW-1185">Reference proteome</keyword>
<accession>A0A563VNI3</accession>
<gene>
    <name evidence="1" type="ORF">H1P_1720003</name>
</gene>
<dbReference type="Proteomes" id="UP000320055">
    <property type="component" value="Unassembled WGS sequence"/>
</dbReference>
<protein>
    <submittedName>
        <fullName evidence="1">Uncharacterized protein</fullName>
    </submittedName>
</protein>
<dbReference type="AlphaFoldDB" id="A0A563VNI3"/>
<dbReference type="EMBL" id="CAACVJ010000082">
    <property type="protein sequence ID" value="VEP12927.1"/>
    <property type="molecule type" value="Genomic_DNA"/>
</dbReference>
<sequence length="92" mass="10307">MSPQKFRDTNRPTLDQEIATETIARWSGLFLRAHVSEDREAFNYVYNIGDADDENVTAISLTASVPEPNRTWSLFLLGTGITIGSVVKDQFT</sequence>
<name>A0A563VNI3_9CYAN</name>
<evidence type="ECO:0000313" key="1">
    <source>
        <dbReference type="EMBL" id="VEP12927.1"/>
    </source>
</evidence>
<evidence type="ECO:0000313" key="2">
    <source>
        <dbReference type="Proteomes" id="UP000320055"/>
    </source>
</evidence>
<dbReference type="RefSeq" id="WP_144871085.1">
    <property type="nucleotide sequence ID" value="NZ_LR213923.1"/>
</dbReference>